<evidence type="ECO:0000313" key="3">
    <source>
        <dbReference type="Proteomes" id="UP001597511"/>
    </source>
</evidence>
<evidence type="ECO:0000313" key="2">
    <source>
        <dbReference type="EMBL" id="MFD2921302.1"/>
    </source>
</evidence>
<dbReference type="InterPro" id="IPR043749">
    <property type="entry name" value="DUF5694"/>
</dbReference>
<protein>
    <submittedName>
        <fullName evidence="2">DUF5694 domain-containing protein</fullName>
    </submittedName>
</protein>
<comment type="caution">
    <text evidence="2">The sequence shown here is derived from an EMBL/GenBank/DDBJ whole genome shotgun (WGS) entry which is preliminary data.</text>
</comment>
<feature type="chain" id="PRO_5047423752" evidence="1">
    <location>
        <begin position="20"/>
        <end position="274"/>
    </location>
</feature>
<dbReference type="RefSeq" id="WP_386101337.1">
    <property type="nucleotide sequence ID" value="NZ_JBHUOZ010000003.1"/>
</dbReference>
<dbReference type="EMBL" id="JBHUOZ010000003">
    <property type="protein sequence ID" value="MFD2921302.1"/>
    <property type="molecule type" value="Genomic_DNA"/>
</dbReference>
<feature type="signal peptide" evidence="1">
    <location>
        <begin position="1"/>
        <end position="19"/>
    </location>
</feature>
<keyword evidence="3" id="KW-1185">Reference proteome</keyword>
<dbReference type="Proteomes" id="UP001597511">
    <property type="component" value="Unassembled WGS sequence"/>
</dbReference>
<reference evidence="3" key="1">
    <citation type="journal article" date="2019" name="Int. J. Syst. Evol. Microbiol.">
        <title>The Global Catalogue of Microorganisms (GCM) 10K type strain sequencing project: providing services to taxonomists for standard genome sequencing and annotation.</title>
        <authorList>
            <consortium name="The Broad Institute Genomics Platform"/>
            <consortium name="The Broad Institute Genome Sequencing Center for Infectious Disease"/>
            <person name="Wu L."/>
            <person name="Ma J."/>
        </authorList>
    </citation>
    <scope>NUCLEOTIDE SEQUENCE [LARGE SCALE GENOMIC DNA]</scope>
    <source>
        <strain evidence="3">KCTC 23299</strain>
    </source>
</reference>
<proteinExistence type="predicted"/>
<keyword evidence="1" id="KW-0732">Signal</keyword>
<evidence type="ECO:0000256" key="1">
    <source>
        <dbReference type="SAM" id="SignalP"/>
    </source>
</evidence>
<name>A0ABW6ABG1_9BACT</name>
<dbReference type="Pfam" id="PF18950">
    <property type="entry name" value="DUF5694"/>
    <property type="match status" value="1"/>
</dbReference>
<accession>A0ABW6ABG1</accession>
<organism evidence="2 3">
    <name type="scientific">Terrimonas rubra</name>
    <dbReference type="NCBI Taxonomy" id="1035890"/>
    <lineage>
        <taxon>Bacteria</taxon>
        <taxon>Pseudomonadati</taxon>
        <taxon>Bacteroidota</taxon>
        <taxon>Chitinophagia</taxon>
        <taxon>Chitinophagales</taxon>
        <taxon>Chitinophagaceae</taxon>
        <taxon>Terrimonas</taxon>
    </lineage>
</organism>
<sequence>MKTIITAIILLCSLQPVLAQPPLAVSTKFDTAIAVLNMGSFHMGFTSDANKTEFDEHNAENVRRVHAIAKAIAEFKPTVILVERQPSYNTTLQNEYNAYLKNPKMKFEHPSEIQLLAYEIGRLSNTQRIYGVDYKEGYNYMIGRNIKYKDTTTVKGYMRMLDSLDKQYPEDKMTVLDHLKMANHPQYLDMLMNINADILTHISTEGKAEGAEEAAKFYHRNLVMYSNINQVELKKEDRVFILMGATHTAFFNMWLQRSPKYKVVNVLDYLNKVK</sequence>
<gene>
    <name evidence="2" type="ORF">ACFS6H_16365</name>
</gene>